<keyword evidence="1" id="KW-0812">Transmembrane</keyword>
<proteinExistence type="predicted"/>
<accession>A0A8C2HIW3</accession>
<sequence length="123" mass="13671">MILVQSKHKGLPFSTIAQAHGVTDALHFLLVAPAVIHGTLFSILQCCLQRPNPLTAPGRRSWCSPLRQRSSSSSSLWMVSLKLLLFSFSFSYFLFHCSAVSSRLMEAVYRCPNMRVDLVSASL</sequence>
<feature type="transmembrane region" description="Helical" evidence="1">
    <location>
        <begin position="76"/>
        <end position="95"/>
    </location>
</feature>
<keyword evidence="1" id="KW-0472">Membrane</keyword>
<keyword evidence="1" id="KW-1133">Transmembrane helix</keyword>
<dbReference type="AlphaFoldDB" id="A0A8C2HIW3"/>
<evidence type="ECO:0000313" key="2">
    <source>
        <dbReference type="Ensembl" id="ENSCCRP00020048637.1"/>
    </source>
</evidence>
<dbReference type="Ensembl" id="ENSCCRT00020052999.1">
    <property type="protein sequence ID" value="ENSCCRP00020048637.1"/>
    <property type="gene ID" value="ENSCCRG00020021607.1"/>
</dbReference>
<protein>
    <submittedName>
        <fullName evidence="2">Uncharacterized protein</fullName>
    </submittedName>
</protein>
<reference evidence="2" key="1">
    <citation type="submission" date="2025-08" db="UniProtKB">
        <authorList>
            <consortium name="Ensembl"/>
        </authorList>
    </citation>
    <scope>IDENTIFICATION</scope>
</reference>
<name>A0A8C2HIW3_CYPCA</name>
<evidence type="ECO:0000256" key="1">
    <source>
        <dbReference type="SAM" id="Phobius"/>
    </source>
</evidence>
<evidence type="ECO:0000313" key="3">
    <source>
        <dbReference type="Proteomes" id="UP000694701"/>
    </source>
</evidence>
<dbReference type="Proteomes" id="UP000694701">
    <property type="component" value="Unplaced"/>
</dbReference>
<organism evidence="2 3">
    <name type="scientific">Cyprinus carpio</name>
    <name type="common">Common carp</name>
    <dbReference type="NCBI Taxonomy" id="7962"/>
    <lineage>
        <taxon>Eukaryota</taxon>
        <taxon>Metazoa</taxon>
        <taxon>Chordata</taxon>
        <taxon>Craniata</taxon>
        <taxon>Vertebrata</taxon>
        <taxon>Euteleostomi</taxon>
        <taxon>Actinopterygii</taxon>
        <taxon>Neopterygii</taxon>
        <taxon>Teleostei</taxon>
        <taxon>Ostariophysi</taxon>
        <taxon>Cypriniformes</taxon>
        <taxon>Cyprinidae</taxon>
        <taxon>Cyprininae</taxon>
        <taxon>Cyprinus</taxon>
    </lineage>
</organism>